<reference evidence="5" key="1">
    <citation type="submission" date="2021-04" db="EMBL/GenBank/DDBJ databases">
        <title>Genome sequence of Woronichinia naegeliana from Washington state freshwater lake bloom.</title>
        <authorList>
            <person name="Dreher T.W."/>
        </authorList>
    </citation>
    <scope>NUCLEOTIDE SEQUENCE</scope>
    <source>
        <strain evidence="5">WA131</strain>
    </source>
</reference>
<accession>A0A977PYP5</accession>
<dbReference type="InterPro" id="IPR052177">
    <property type="entry name" value="Divisome_Glycosyl_Hydrolase"/>
</dbReference>
<gene>
    <name evidence="5" type="ORF">KA717_18635</name>
</gene>
<dbReference type="Gene3D" id="3.20.20.80">
    <property type="entry name" value="Glycosidases"/>
    <property type="match status" value="1"/>
</dbReference>
<dbReference type="EMBL" id="CP073041">
    <property type="protein sequence ID" value="UXE64316.1"/>
    <property type="molecule type" value="Genomic_DNA"/>
</dbReference>
<evidence type="ECO:0000259" key="4">
    <source>
        <dbReference type="Pfam" id="PF02638"/>
    </source>
</evidence>
<proteinExistence type="predicted"/>
<dbReference type="AlphaFoldDB" id="A0A977PYP5"/>
<dbReference type="InterPro" id="IPR003790">
    <property type="entry name" value="GHL10"/>
</dbReference>
<sequence>MNQPNQETQKTNQEEIRGVWICSPFNSTVLTSEKTIEDAIKFLADRGFNYVFPAVWNQGYTAFPSEVMESHGFPRQYTDYKAYKDGFDPLKTIIEEGRKHDIKVIPWLEYGFMASAKPDGDHIFKKYPKWAAKWSANSKKDKVIPDTHAWMNSLNKDVQDFMRDLILEIVEKYPGIAGIQGDDHFPAMPMYTGYDDGTKEMYNKYLKDLKDHNKTKPEPCPPLGPKYPPKPEKDPDWDNWVTFRAEKLTEYLTKLSTEVRNKAKEVREQEIENLKKKKQNEDSKLTEEELAEIEKKIENLKSDFIVSMAPSPFPYGLDKLMQNSDAWVEIVDRLHPQFYKSSFDDYKHEVKRITTEFKDAKDRKKYVPGIAFYANGKKLTRAEIVECVKHNRQEGLGGQVFFYYDYLRENDDAMAKALSDFWGKNS</sequence>
<evidence type="ECO:0000256" key="1">
    <source>
        <dbReference type="ARBA" id="ARBA00022729"/>
    </source>
</evidence>
<organism evidence="5">
    <name type="scientific">Woronichinia naegeliana WA131</name>
    <dbReference type="NCBI Taxonomy" id="2824559"/>
    <lineage>
        <taxon>Bacteria</taxon>
        <taxon>Bacillati</taxon>
        <taxon>Cyanobacteriota</taxon>
        <taxon>Cyanophyceae</taxon>
        <taxon>Synechococcales</taxon>
        <taxon>Coelosphaeriaceae</taxon>
        <taxon>Woronichinia</taxon>
    </lineage>
</organism>
<keyword evidence="1" id="KW-0732">Signal</keyword>
<keyword evidence="2" id="KW-0175">Coiled coil</keyword>
<evidence type="ECO:0000256" key="2">
    <source>
        <dbReference type="SAM" id="Coils"/>
    </source>
</evidence>
<feature type="compositionally biased region" description="Pro residues" evidence="3">
    <location>
        <begin position="218"/>
        <end position="228"/>
    </location>
</feature>
<feature type="domain" description="Glycosyl hydrolase-like 10" evidence="4">
    <location>
        <begin position="15"/>
        <end position="260"/>
    </location>
</feature>
<evidence type="ECO:0000313" key="5">
    <source>
        <dbReference type="EMBL" id="UXE64316.1"/>
    </source>
</evidence>
<protein>
    <submittedName>
        <fullName evidence="5">Family 10 glycosylhydrolase</fullName>
    </submittedName>
</protein>
<evidence type="ECO:0000256" key="3">
    <source>
        <dbReference type="SAM" id="MobiDB-lite"/>
    </source>
</evidence>
<name>A0A977PYP5_9CYAN</name>
<dbReference type="SUPFAM" id="SSF51445">
    <property type="entry name" value="(Trans)glycosidases"/>
    <property type="match status" value="2"/>
</dbReference>
<dbReference type="InterPro" id="IPR017853">
    <property type="entry name" value="GH"/>
</dbReference>
<feature type="coiled-coil region" evidence="2">
    <location>
        <begin position="252"/>
        <end position="303"/>
    </location>
</feature>
<dbReference type="KEGG" id="wna:KA717_18635"/>
<dbReference type="PANTHER" id="PTHR43405:SF1">
    <property type="entry name" value="GLYCOSYL HYDROLASE DIGH"/>
    <property type="match status" value="1"/>
</dbReference>
<dbReference type="PANTHER" id="PTHR43405">
    <property type="entry name" value="GLYCOSYL HYDROLASE DIGH"/>
    <property type="match status" value="1"/>
</dbReference>
<feature type="region of interest" description="Disordered" evidence="3">
    <location>
        <begin position="212"/>
        <end position="235"/>
    </location>
</feature>
<dbReference type="Pfam" id="PF02638">
    <property type="entry name" value="GHL10"/>
    <property type="match status" value="1"/>
</dbReference>
<dbReference type="Proteomes" id="UP001065613">
    <property type="component" value="Chromosome"/>
</dbReference>